<comment type="caution">
    <text evidence="2">The sequence shown here is derived from an EMBL/GenBank/DDBJ whole genome shotgun (WGS) entry which is preliminary data.</text>
</comment>
<accession>A0A4Y8SN56</accession>
<feature type="domain" description="Protein NO VEIN C-terminal" evidence="1">
    <location>
        <begin position="153"/>
        <end position="220"/>
    </location>
</feature>
<dbReference type="AlphaFoldDB" id="A0A4Y8SN56"/>
<gene>
    <name evidence="2" type="ORF">E2R66_02330</name>
</gene>
<evidence type="ECO:0000259" key="1">
    <source>
        <dbReference type="Pfam" id="PF13020"/>
    </source>
</evidence>
<dbReference type="Proteomes" id="UP000297540">
    <property type="component" value="Unassembled WGS sequence"/>
</dbReference>
<keyword evidence="3" id="KW-1185">Reference proteome</keyword>
<proteinExistence type="predicted"/>
<reference evidence="2 3" key="1">
    <citation type="journal article" date="2017" name="Int. J. Syst. Evol. Microbiol.">
        <title>Mucilaginibacterpsychrotolerans sp. nov., isolated from peatlands.</title>
        <authorList>
            <person name="Deng Y."/>
            <person name="Shen L."/>
            <person name="Xu B."/>
            <person name="Liu Y."/>
            <person name="Gu Z."/>
            <person name="Liu H."/>
            <person name="Zhou Y."/>
        </authorList>
    </citation>
    <scope>NUCLEOTIDE SEQUENCE [LARGE SCALE GENOMIC DNA]</scope>
    <source>
        <strain evidence="2 3">NH7-4</strain>
    </source>
</reference>
<dbReference type="InterPro" id="IPR024975">
    <property type="entry name" value="NOV_C"/>
</dbReference>
<dbReference type="OrthoDB" id="7059877at2"/>
<sequence length="248" mass="29230">MRHSFSIRDKSILIGLYLSKFDDQALIYLGFKTFNEAFNVFGFALGTKPTSIKNYRDEFDPFFPNLRKGWHKREIRGYCKHFLDGFSDLDFETFTELIKSFVIKNYEVESIIEKIEKKDYSETVAKRLATGIAAEEYFKINYQQVRNFIGFELKDTTNLACGFDFKLSLEIKYYCVEVKGLDTNSGSISMTEKEFLLAQYLKEKYCLFIVKNFNDKPVCQYHFDPLNSRLMFKKNERQTTQINYSTSI</sequence>
<dbReference type="EMBL" id="SOZE01000002">
    <property type="protein sequence ID" value="TFF40110.1"/>
    <property type="molecule type" value="Genomic_DNA"/>
</dbReference>
<evidence type="ECO:0000313" key="3">
    <source>
        <dbReference type="Proteomes" id="UP000297540"/>
    </source>
</evidence>
<protein>
    <submittedName>
        <fullName evidence="2">DUF3883 domain-containing protein</fullName>
    </submittedName>
</protein>
<dbReference type="RefSeq" id="WP_133226749.1">
    <property type="nucleotide sequence ID" value="NZ_SOZE01000002.1"/>
</dbReference>
<dbReference type="Pfam" id="PF13020">
    <property type="entry name" value="NOV_C"/>
    <property type="match status" value="1"/>
</dbReference>
<name>A0A4Y8SN56_9SPHI</name>
<evidence type="ECO:0000313" key="2">
    <source>
        <dbReference type="EMBL" id="TFF40110.1"/>
    </source>
</evidence>
<organism evidence="2 3">
    <name type="scientific">Mucilaginibacter psychrotolerans</name>
    <dbReference type="NCBI Taxonomy" id="1524096"/>
    <lineage>
        <taxon>Bacteria</taxon>
        <taxon>Pseudomonadati</taxon>
        <taxon>Bacteroidota</taxon>
        <taxon>Sphingobacteriia</taxon>
        <taxon>Sphingobacteriales</taxon>
        <taxon>Sphingobacteriaceae</taxon>
        <taxon>Mucilaginibacter</taxon>
    </lineage>
</organism>